<dbReference type="InterPro" id="IPR001878">
    <property type="entry name" value="Znf_CCHC"/>
</dbReference>
<keyword evidence="9" id="KW-0694">RNA-binding</keyword>
<keyword evidence="7" id="KW-0862">Zinc</keyword>
<dbReference type="InterPro" id="IPR014014">
    <property type="entry name" value="RNA_helicase_DEAD_Q_motif"/>
</dbReference>
<dbReference type="CDD" id="cd18787">
    <property type="entry name" value="SF2_C_DEAD"/>
    <property type="match status" value="1"/>
</dbReference>
<dbReference type="InterPro" id="IPR014001">
    <property type="entry name" value="Helicase_ATP-bd"/>
</dbReference>
<proteinExistence type="inferred from homology"/>
<dbReference type="PROSITE" id="PS51192">
    <property type="entry name" value="HELICASE_ATP_BIND_1"/>
    <property type="match status" value="1"/>
</dbReference>
<dbReference type="InterPro" id="IPR036875">
    <property type="entry name" value="Znf_CCHC_sf"/>
</dbReference>
<dbReference type="SMART" id="SM00343">
    <property type="entry name" value="ZnF_C2HC"/>
    <property type="match status" value="1"/>
</dbReference>
<keyword evidence="19" id="KW-1185">Reference proteome</keyword>
<evidence type="ECO:0000256" key="9">
    <source>
        <dbReference type="ARBA" id="ARBA00022884"/>
    </source>
</evidence>
<dbReference type="SUPFAM" id="SSF57756">
    <property type="entry name" value="Retrovirus zinc finger-like domains"/>
    <property type="match status" value="1"/>
</dbReference>
<dbReference type="Proteomes" id="UP000694941">
    <property type="component" value="Unplaced"/>
</dbReference>
<evidence type="ECO:0000256" key="3">
    <source>
        <dbReference type="ARBA" id="ARBA00022741"/>
    </source>
</evidence>
<gene>
    <name evidence="20" type="primary">LOC106470618</name>
</gene>
<evidence type="ECO:0000256" key="4">
    <source>
        <dbReference type="ARBA" id="ARBA00022771"/>
    </source>
</evidence>
<dbReference type="InterPro" id="IPR001650">
    <property type="entry name" value="Helicase_C-like"/>
</dbReference>
<evidence type="ECO:0000259" key="16">
    <source>
        <dbReference type="PROSITE" id="PS51192"/>
    </source>
</evidence>
<evidence type="ECO:0000256" key="6">
    <source>
        <dbReference type="ARBA" id="ARBA00022806"/>
    </source>
</evidence>
<evidence type="ECO:0000256" key="5">
    <source>
        <dbReference type="ARBA" id="ARBA00022801"/>
    </source>
</evidence>
<dbReference type="InterPro" id="IPR011545">
    <property type="entry name" value="DEAD/DEAH_box_helicase_dom"/>
</dbReference>
<feature type="compositionally biased region" description="Basic and acidic residues" evidence="14">
    <location>
        <begin position="107"/>
        <end position="117"/>
    </location>
</feature>
<evidence type="ECO:0000313" key="19">
    <source>
        <dbReference type="Proteomes" id="UP000694941"/>
    </source>
</evidence>
<dbReference type="Pfam" id="PF00271">
    <property type="entry name" value="Helicase_C"/>
    <property type="match status" value="1"/>
</dbReference>
<evidence type="ECO:0000259" key="15">
    <source>
        <dbReference type="PROSITE" id="PS50158"/>
    </source>
</evidence>
<sequence length="639" mass="72252">MDTKSEGDGQYLKGRIVKPTITNERGNNSKHFRKLNKSEEKSSSDSNDDDYVPYIPLKERRKQQLLKTGRLGALLLEEDRARSTTDPDDEEDEDQYGRKSNVSLLDQHNELKKKAEARKESALEKQLKEEEKILESVAEKKALMGVAELAKGVQYDDPIKTGWKPPHYILALSEDCHERVRRKNRILVEGENPPPPIKTFKEMKFPRPILNGLKRKGINKPTPIQMQGLPSVLLGRDMIGIAFTGSGKTLVFVLPIIMFCLEQEKKLPFIQNEGPYGLIICPSRELAKQTFEIISYYCQCLENDGMPRLRICLCIGGTSVRDQLEVVRRGIHIMVATPGRLMDMLDKKMVNLDICRYLCLDEADRMIDMGFEEDVRTIFSYFKGQRQTLLFSATMPKKIQNFARSALVKPVTVNVGRAGAASLDVIQEVEYVKQEAKIVHLLDTLQKTAPPVLIFAEKKQDVDAIHEYLLLKGVEAVAIHGGKDQEERSRSVEAFRKGQKDVLVGTDVASKGLDFENIQHVINYDMPEDIENYVHRIGRTGRSGKTGIATTFLNKACDESVLLDLKHLLIEAKQKVPQFLATLQSENEKYLDLGDERGCSYCGGLGHRITDCPKLEAMQNKQASNIGRRDYLANNSADW</sequence>
<evidence type="ECO:0000256" key="2">
    <source>
        <dbReference type="ARBA" id="ARBA00022723"/>
    </source>
</evidence>
<evidence type="ECO:0000256" key="14">
    <source>
        <dbReference type="SAM" id="MobiDB-lite"/>
    </source>
</evidence>
<feature type="domain" description="CCHC-type" evidence="15">
    <location>
        <begin position="599"/>
        <end position="614"/>
    </location>
</feature>
<evidence type="ECO:0000259" key="17">
    <source>
        <dbReference type="PROSITE" id="PS51194"/>
    </source>
</evidence>
<dbReference type="Gene3D" id="3.40.50.300">
    <property type="entry name" value="P-loop containing nucleotide triphosphate hydrolases"/>
    <property type="match status" value="2"/>
</dbReference>
<dbReference type="Pfam" id="PF00270">
    <property type="entry name" value="DEAD"/>
    <property type="match status" value="1"/>
</dbReference>
<dbReference type="GO" id="GO:0004386">
    <property type="term" value="F:helicase activity"/>
    <property type="evidence" value="ECO:0007669"/>
    <property type="project" value="UniProtKB-KW"/>
</dbReference>
<feature type="domain" description="Helicase C-terminal" evidence="17">
    <location>
        <begin position="424"/>
        <end position="584"/>
    </location>
</feature>
<dbReference type="PANTHER" id="PTHR47958">
    <property type="entry name" value="ATP-DEPENDENT RNA HELICASE DBP3"/>
    <property type="match status" value="1"/>
</dbReference>
<evidence type="ECO:0000256" key="7">
    <source>
        <dbReference type="ARBA" id="ARBA00022833"/>
    </source>
</evidence>
<dbReference type="EC" id="3.6.4.13" evidence="1"/>
<evidence type="ECO:0000256" key="13">
    <source>
        <dbReference type="PROSITE-ProRule" id="PRU00552"/>
    </source>
</evidence>
<evidence type="ECO:0000256" key="8">
    <source>
        <dbReference type="ARBA" id="ARBA00022840"/>
    </source>
</evidence>
<dbReference type="PROSITE" id="PS51194">
    <property type="entry name" value="HELICASE_CTER"/>
    <property type="match status" value="1"/>
</dbReference>
<feature type="region of interest" description="Disordered" evidence="14">
    <location>
        <begin position="76"/>
        <end position="117"/>
    </location>
</feature>
<dbReference type="InterPro" id="IPR027417">
    <property type="entry name" value="P-loop_NTPase"/>
</dbReference>
<evidence type="ECO:0000313" key="20">
    <source>
        <dbReference type="RefSeq" id="XP_013786635.1"/>
    </source>
</evidence>
<dbReference type="SMART" id="SM00490">
    <property type="entry name" value="HELICc"/>
    <property type="match status" value="1"/>
</dbReference>
<feature type="region of interest" description="Disordered" evidence="14">
    <location>
        <begin position="1"/>
        <end position="55"/>
    </location>
</feature>
<keyword evidence="8" id="KW-0067">ATP-binding</keyword>
<dbReference type="RefSeq" id="XP_013786635.1">
    <property type="nucleotide sequence ID" value="XM_013931181.2"/>
</dbReference>
<evidence type="ECO:0000256" key="12">
    <source>
        <dbReference type="PROSITE-ProRule" id="PRU00047"/>
    </source>
</evidence>
<name>A0ABM1BQD2_LIMPO</name>
<feature type="domain" description="Helicase ATP-binding" evidence="16">
    <location>
        <begin position="229"/>
        <end position="413"/>
    </location>
</feature>
<feature type="short sequence motif" description="Q motif" evidence="13">
    <location>
        <begin position="198"/>
        <end position="226"/>
    </location>
</feature>
<dbReference type="SUPFAM" id="SSF52540">
    <property type="entry name" value="P-loop containing nucleoside triphosphate hydrolases"/>
    <property type="match status" value="2"/>
</dbReference>
<evidence type="ECO:0000256" key="1">
    <source>
        <dbReference type="ARBA" id="ARBA00012552"/>
    </source>
</evidence>
<comment type="catalytic activity">
    <reaction evidence="11">
        <text>ATP + H2O = ADP + phosphate + H(+)</text>
        <dbReference type="Rhea" id="RHEA:13065"/>
        <dbReference type="ChEBI" id="CHEBI:15377"/>
        <dbReference type="ChEBI" id="CHEBI:15378"/>
        <dbReference type="ChEBI" id="CHEBI:30616"/>
        <dbReference type="ChEBI" id="CHEBI:43474"/>
        <dbReference type="ChEBI" id="CHEBI:456216"/>
        <dbReference type="EC" id="3.6.4.13"/>
    </reaction>
</comment>
<keyword evidence="5" id="KW-0378">Hydrolase</keyword>
<dbReference type="SMART" id="SM00487">
    <property type="entry name" value="DEXDc"/>
    <property type="match status" value="1"/>
</dbReference>
<keyword evidence="2" id="KW-0479">Metal-binding</keyword>
<feature type="domain" description="DEAD-box RNA helicase Q" evidence="18">
    <location>
        <begin position="198"/>
        <end position="226"/>
    </location>
</feature>
<reference evidence="20" key="1">
    <citation type="submission" date="2025-08" db="UniProtKB">
        <authorList>
            <consortium name="RefSeq"/>
        </authorList>
    </citation>
    <scope>IDENTIFICATION</scope>
    <source>
        <tissue evidence="20">Muscle</tissue>
    </source>
</reference>
<dbReference type="CDD" id="cd17951">
    <property type="entry name" value="DEADc_DDX41"/>
    <property type="match status" value="1"/>
</dbReference>
<evidence type="ECO:0000259" key="18">
    <source>
        <dbReference type="PROSITE" id="PS51195"/>
    </source>
</evidence>
<dbReference type="PROSITE" id="PS50158">
    <property type="entry name" value="ZF_CCHC"/>
    <property type="match status" value="1"/>
</dbReference>
<protein>
    <recommendedName>
        <fullName evidence="1">RNA helicase</fullName>
        <ecNumber evidence="1">3.6.4.13</ecNumber>
    </recommendedName>
</protein>
<evidence type="ECO:0000256" key="11">
    <source>
        <dbReference type="ARBA" id="ARBA00047984"/>
    </source>
</evidence>
<dbReference type="PROSITE" id="PS51195">
    <property type="entry name" value="Q_MOTIF"/>
    <property type="match status" value="1"/>
</dbReference>
<keyword evidence="4 12" id="KW-0863">Zinc-finger</keyword>
<organism evidence="19 20">
    <name type="scientific">Limulus polyphemus</name>
    <name type="common">Atlantic horseshoe crab</name>
    <dbReference type="NCBI Taxonomy" id="6850"/>
    <lineage>
        <taxon>Eukaryota</taxon>
        <taxon>Metazoa</taxon>
        <taxon>Ecdysozoa</taxon>
        <taxon>Arthropoda</taxon>
        <taxon>Chelicerata</taxon>
        <taxon>Merostomata</taxon>
        <taxon>Xiphosura</taxon>
        <taxon>Limulidae</taxon>
        <taxon>Limulus</taxon>
    </lineage>
</organism>
<keyword evidence="6 20" id="KW-0347">Helicase</keyword>
<evidence type="ECO:0000256" key="10">
    <source>
        <dbReference type="ARBA" id="ARBA00023594"/>
    </source>
</evidence>
<keyword evidence="3" id="KW-0547">Nucleotide-binding</keyword>
<accession>A0ABM1BQD2</accession>
<dbReference type="GeneID" id="106470618"/>
<comment type="similarity">
    <text evidence="10">Belongs to the DEAD box helicase family. DDX41 subfamily.</text>
</comment>
<dbReference type="InterPro" id="IPR044113">
    <property type="entry name" value="DEADc_DDX41"/>
</dbReference>